<organism evidence="1 2">
    <name type="scientific">Citrus sinensis</name>
    <name type="common">Sweet orange</name>
    <name type="synonym">Citrus aurantium var. sinensis</name>
    <dbReference type="NCBI Taxonomy" id="2711"/>
    <lineage>
        <taxon>Eukaryota</taxon>
        <taxon>Viridiplantae</taxon>
        <taxon>Streptophyta</taxon>
        <taxon>Embryophyta</taxon>
        <taxon>Tracheophyta</taxon>
        <taxon>Spermatophyta</taxon>
        <taxon>Magnoliopsida</taxon>
        <taxon>eudicotyledons</taxon>
        <taxon>Gunneridae</taxon>
        <taxon>Pentapetalae</taxon>
        <taxon>rosids</taxon>
        <taxon>malvids</taxon>
        <taxon>Sapindales</taxon>
        <taxon>Rutaceae</taxon>
        <taxon>Aurantioideae</taxon>
        <taxon>Citrus</taxon>
    </lineage>
</organism>
<proteinExistence type="predicted"/>
<dbReference type="Proteomes" id="UP000829398">
    <property type="component" value="Chromosome 7"/>
</dbReference>
<accession>A0ACB8JM65</accession>
<evidence type="ECO:0000313" key="2">
    <source>
        <dbReference type="Proteomes" id="UP000829398"/>
    </source>
</evidence>
<dbReference type="EMBL" id="CM039176">
    <property type="protein sequence ID" value="KAH9718530.1"/>
    <property type="molecule type" value="Genomic_DNA"/>
</dbReference>
<keyword evidence="2" id="KW-1185">Reference proteome</keyword>
<gene>
    <name evidence="1" type="ORF">KPL71_022258</name>
</gene>
<reference evidence="2" key="1">
    <citation type="journal article" date="2023" name="Hortic. Res.">
        <title>A chromosome-level phased genome enabling allele-level studies in sweet orange: a case study on citrus Huanglongbing tolerance.</title>
        <authorList>
            <person name="Wu B."/>
            <person name="Yu Q."/>
            <person name="Deng Z."/>
            <person name="Duan Y."/>
            <person name="Luo F."/>
            <person name="Gmitter F. Jr."/>
        </authorList>
    </citation>
    <scope>NUCLEOTIDE SEQUENCE [LARGE SCALE GENOMIC DNA]</scope>
    <source>
        <strain evidence="2">cv. Valencia</strain>
    </source>
</reference>
<comment type="caution">
    <text evidence="1">The sequence shown here is derived from an EMBL/GenBank/DDBJ whole genome shotgun (WGS) entry which is preliminary data.</text>
</comment>
<protein>
    <submittedName>
        <fullName evidence="1">Aspartic proteinase-like protein 1</fullName>
    </submittedName>
</protein>
<sequence length="701" mass="76992">MNGISLTIYLAVFWFLTESSGAETVMFSTKLIHRFSEEVKALGVSKNRNATSWPAKKSFEYYQVLLSSDVQKQKMKTGPQFRMLFPSQGSKTMSLGNDFGWLHYTWIDIGTPNVSFLVALDAGSDLLWIPCDCVRCAPLSASYYNSLDRDLNEYSPSASSTSKHLSCSHRLCDLGTSCQNPKQPCPYTMDYYTENTSSSGLLVEDILHLISGGDNALKNSVQASVIIGCGMKQSGGYLDGVAPDGLIGLGLGEISVPSLLAKAGLIRNSFSMCFDKDDSGRIFFGDQGPATQQSTSFLASNGKYITYIIGVETCCIGSSCLKQTSFKAIVDSGSSFTFLPKEVYETIAAEFDRQVNDTITSFEGYPWKCCYKSSSQRLPKLPSVKLMFPQNNSFVVNNPVFVIYGTQGVTGFCLAIQPVDGDIGTIGRQDLNDGTKSPLTPGPGTPSNPLPANQEQSSPGGHAVGPAVAGRAPSKPSTASTQLISSSLTRRKEYLPLRLVTRKEAFLYKHNLEKRWREIVEEGSVPAKAKEKLLEDGTLVRQVPVLELDAGEHISAVSVDISMRALLSTVDYDAKVVDIPQHVKGVKVFDREDTEEEMSDIVKVGLKAPMQGFYHKLCFFPTRINQQIRCDNIRFTPYYTIVCIDTRGKDSLIEFFEQSILKTKEDQIVQNKNSLVRVLTSVVVTDRDLTGVVVTDRDLGV</sequence>
<name>A0ACB8JM65_CITSI</name>
<evidence type="ECO:0000313" key="1">
    <source>
        <dbReference type="EMBL" id="KAH9718530.1"/>
    </source>
</evidence>